<reference evidence="2 3" key="1">
    <citation type="submission" date="2014-02" db="EMBL/GenBank/DDBJ databases">
        <title>The small core and large imbalanced accessory genome model reveals a collaborative survival strategy of Sorangium cellulosum strains in nature.</title>
        <authorList>
            <person name="Han K."/>
            <person name="Peng R."/>
            <person name="Blom J."/>
            <person name="Li Y.-Z."/>
        </authorList>
    </citation>
    <scope>NUCLEOTIDE SEQUENCE [LARGE SCALE GENOMIC DNA]</scope>
    <source>
        <strain evidence="2 3">So0008-312</strain>
    </source>
</reference>
<accession>A0A150QIX6</accession>
<protein>
    <submittedName>
        <fullName evidence="2">Uncharacterized protein</fullName>
    </submittedName>
</protein>
<gene>
    <name evidence="2" type="ORF">BE15_33155</name>
</gene>
<proteinExistence type="predicted"/>
<comment type="caution">
    <text evidence="2">The sequence shown here is derived from an EMBL/GenBank/DDBJ whole genome shotgun (WGS) entry which is preliminary data.</text>
</comment>
<evidence type="ECO:0000313" key="2">
    <source>
        <dbReference type="EMBL" id="KYF67618.1"/>
    </source>
</evidence>
<keyword evidence="1" id="KW-0812">Transmembrane</keyword>
<sequence length="210" mass="23677">MTEYDTLRTQVTPRDPRIARRLARRLDPIGGFLLYGFLWIYVSVAVAVFAARAVGSVLSSTGSMALPLALFVLAYMVFPIWVWRRRRSARRLFRDGTFVDATVDKVRHSYMGRGRWRAPVTLVNLQVTLDGKERYPGLSLFGHIERLERGDVLPVLSVPGYKHCAAFPGRGELVVAQQHLFPEQGEGGPRRRRGAAHALIARRGDEHLGR</sequence>
<dbReference type="Proteomes" id="UP000075260">
    <property type="component" value="Unassembled WGS sequence"/>
</dbReference>
<keyword evidence="1" id="KW-0472">Membrane</keyword>
<evidence type="ECO:0000313" key="3">
    <source>
        <dbReference type="Proteomes" id="UP000075260"/>
    </source>
</evidence>
<organism evidence="2 3">
    <name type="scientific">Sorangium cellulosum</name>
    <name type="common">Polyangium cellulosum</name>
    <dbReference type="NCBI Taxonomy" id="56"/>
    <lineage>
        <taxon>Bacteria</taxon>
        <taxon>Pseudomonadati</taxon>
        <taxon>Myxococcota</taxon>
        <taxon>Polyangia</taxon>
        <taxon>Polyangiales</taxon>
        <taxon>Polyangiaceae</taxon>
        <taxon>Sorangium</taxon>
    </lineage>
</organism>
<evidence type="ECO:0000256" key="1">
    <source>
        <dbReference type="SAM" id="Phobius"/>
    </source>
</evidence>
<feature type="transmembrane region" description="Helical" evidence="1">
    <location>
        <begin position="63"/>
        <end position="83"/>
    </location>
</feature>
<dbReference type="EMBL" id="JEMA01000634">
    <property type="protein sequence ID" value="KYF67618.1"/>
    <property type="molecule type" value="Genomic_DNA"/>
</dbReference>
<feature type="transmembrane region" description="Helical" evidence="1">
    <location>
        <begin position="29"/>
        <end position="51"/>
    </location>
</feature>
<keyword evidence="1" id="KW-1133">Transmembrane helix</keyword>
<dbReference type="RefSeq" id="WP_061609732.1">
    <property type="nucleotide sequence ID" value="NZ_JEMA01000634.1"/>
</dbReference>
<name>A0A150QIX6_SORCE</name>
<dbReference type="AlphaFoldDB" id="A0A150QIX6"/>